<dbReference type="EMBL" id="JAGFBM010000010">
    <property type="protein sequence ID" value="MBO3086560.1"/>
    <property type="molecule type" value="Genomic_DNA"/>
</dbReference>
<name>A0ABS3SLF6_9CELL</name>
<organism evidence="2 3">
    <name type="scientific">Cellulomonas fengjieae</name>
    <dbReference type="NCBI Taxonomy" id="2819978"/>
    <lineage>
        <taxon>Bacteria</taxon>
        <taxon>Bacillati</taxon>
        <taxon>Actinomycetota</taxon>
        <taxon>Actinomycetes</taxon>
        <taxon>Micrococcales</taxon>
        <taxon>Cellulomonadaceae</taxon>
        <taxon>Cellulomonas</taxon>
    </lineage>
</organism>
<feature type="transmembrane region" description="Helical" evidence="1">
    <location>
        <begin position="274"/>
        <end position="292"/>
    </location>
</feature>
<dbReference type="RefSeq" id="WP_208209954.1">
    <property type="nucleotide sequence ID" value="NZ_CP074404.1"/>
</dbReference>
<feature type="transmembrane region" description="Helical" evidence="1">
    <location>
        <begin position="362"/>
        <end position="384"/>
    </location>
</feature>
<feature type="transmembrane region" description="Helical" evidence="1">
    <location>
        <begin position="78"/>
        <end position="95"/>
    </location>
</feature>
<feature type="transmembrane region" description="Helical" evidence="1">
    <location>
        <begin position="101"/>
        <end position="123"/>
    </location>
</feature>
<sequence length="391" mass="39558">MTAARSAARGVLLAAVLLYALNLRAPITALAPVVDDVRTGLGLTAAGVGLLTGIPVLCFALATPLMAVLLGRLGTGRVVAASLVTILVGTVLRVSDGFGTALVGTVLIGVAITAGNVAVPVVISRDFPGHVPRVTGLYTAALNGGSVLTTTLTAPLADLVGWRWALASWGLLAVVALVAWQRAFPVGRPEPVVVVAASAAPAVWRRPVTWFLAVAFAGQSFSYFAISAWLPSVLQDTLGLERAASGGAAAFFQLFGMLGGIAVPVALGRRAPVAAVSAVIVLGWLTLPVGLLLAPSWWALWCTFAGVAQGGNFAVIFTVIASTAGSPAAARRMSATVQTVGYSCAALGPSVLGAVHTSSGGWTAPLLVELGALVTMGVASALGLRSMRREA</sequence>
<accession>A0ABS3SLF6</accession>
<feature type="transmembrane region" description="Helical" evidence="1">
    <location>
        <begin position="250"/>
        <end position="267"/>
    </location>
</feature>
<feature type="transmembrane region" description="Helical" evidence="1">
    <location>
        <begin position="135"/>
        <end position="156"/>
    </location>
</feature>
<feature type="transmembrane region" description="Helical" evidence="1">
    <location>
        <begin position="162"/>
        <end position="180"/>
    </location>
</feature>
<feature type="transmembrane region" description="Helical" evidence="1">
    <location>
        <begin position="298"/>
        <end position="321"/>
    </location>
</feature>
<dbReference type="InterPro" id="IPR011701">
    <property type="entry name" value="MFS"/>
</dbReference>
<feature type="transmembrane region" description="Helical" evidence="1">
    <location>
        <begin position="45"/>
        <end position="71"/>
    </location>
</feature>
<proteinExistence type="predicted"/>
<evidence type="ECO:0000313" key="2">
    <source>
        <dbReference type="EMBL" id="MBO3086560.1"/>
    </source>
</evidence>
<evidence type="ECO:0000313" key="3">
    <source>
        <dbReference type="Proteomes" id="UP000678317"/>
    </source>
</evidence>
<gene>
    <name evidence="2" type="ORF">J4035_18095</name>
</gene>
<dbReference type="InterPro" id="IPR052524">
    <property type="entry name" value="MFS_Cyanate_Porter"/>
</dbReference>
<dbReference type="Pfam" id="PF07690">
    <property type="entry name" value="MFS_1"/>
    <property type="match status" value="1"/>
</dbReference>
<protein>
    <submittedName>
        <fullName evidence="2">MFS transporter</fullName>
    </submittedName>
</protein>
<keyword evidence="1" id="KW-1133">Transmembrane helix</keyword>
<comment type="caution">
    <text evidence="2">The sequence shown here is derived from an EMBL/GenBank/DDBJ whole genome shotgun (WGS) entry which is preliminary data.</text>
</comment>
<dbReference type="Proteomes" id="UP000678317">
    <property type="component" value="Unassembled WGS sequence"/>
</dbReference>
<keyword evidence="1" id="KW-0472">Membrane</keyword>
<evidence type="ECO:0000256" key="1">
    <source>
        <dbReference type="SAM" id="Phobius"/>
    </source>
</evidence>
<keyword evidence="3" id="KW-1185">Reference proteome</keyword>
<dbReference type="Gene3D" id="1.20.1250.20">
    <property type="entry name" value="MFS general substrate transporter like domains"/>
    <property type="match status" value="2"/>
</dbReference>
<keyword evidence="1" id="KW-0812">Transmembrane</keyword>
<dbReference type="SUPFAM" id="SSF103473">
    <property type="entry name" value="MFS general substrate transporter"/>
    <property type="match status" value="1"/>
</dbReference>
<feature type="transmembrane region" description="Helical" evidence="1">
    <location>
        <begin position="208"/>
        <end position="230"/>
    </location>
</feature>
<feature type="transmembrane region" description="Helical" evidence="1">
    <location>
        <begin position="333"/>
        <end position="356"/>
    </location>
</feature>
<dbReference type="PANTHER" id="PTHR23523">
    <property type="match status" value="1"/>
</dbReference>
<dbReference type="InterPro" id="IPR036259">
    <property type="entry name" value="MFS_trans_sf"/>
</dbReference>
<reference evidence="2 3" key="1">
    <citation type="submission" date="2021-03" db="EMBL/GenBank/DDBJ databases">
        <title>novel species in genus Cellulomonas.</title>
        <authorList>
            <person name="Zhang G."/>
        </authorList>
    </citation>
    <scope>NUCLEOTIDE SEQUENCE [LARGE SCALE GENOMIC DNA]</scope>
    <source>
        <strain evidence="3">zg-ZUI188</strain>
    </source>
</reference>
<dbReference type="PANTHER" id="PTHR23523:SF2">
    <property type="entry name" value="2-NITROIMIDAZOLE TRANSPORTER"/>
    <property type="match status" value="1"/>
</dbReference>